<keyword evidence="1" id="KW-0812">Transmembrane</keyword>
<dbReference type="RefSeq" id="WP_162361348.1">
    <property type="nucleotide sequence ID" value="NZ_CP047591.1"/>
</dbReference>
<feature type="transmembrane region" description="Helical" evidence="1">
    <location>
        <begin position="6"/>
        <end position="24"/>
    </location>
</feature>
<name>A0A6P1MG61_9FIRM</name>
<keyword evidence="3" id="KW-1185">Reference proteome</keyword>
<evidence type="ECO:0000313" key="3">
    <source>
        <dbReference type="Proteomes" id="UP000463883"/>
    </source>
</evidence>
<dbReference type="Proteomes" id="UP000463883">
    <property type="component" value="Chromosome"/>
</dbReference>
<keyword evidence="1" id="KW-1133">Transmembrane helix</keyword>
<reference evidence="2 3" key="1">
    <citation type="submission" date="2020-01" db="EMBL/GenBank/DDBJ databases">
        <title>Genomic analysis of Aminipila sp. CBA3637.</title>
        <authorList>
            <person name="Kim Y.B."/>
            <person name="Roh S.W."/>
        </authorList>
    </citation>
    <scope>NUCLEOTIDE SEQUENCE [LARGE SCALE GENOMIC DNA]</scope>
    <source>
        <strain evidence="2 3">CBA3637</strain>
    </source>
</reference>
<dbReference type="KEGG" id="amic:Ami3637_03515"/>
<sequence length="141" mass="16517">MYEASCIIGAACMIGILLVFILLIKLTGLENWRIILNQTLSTYVEIKQVHPDLSDKEVFMNVLDDRYKMKKYYAKKEKLKDMIEQEIEEGRSILNTYNLPILIYISLIIEKNKILKTYSPAHNMLAVIKVELRRQGFLKYV</sequence>
<gene>
    <name evidence="2" type="ORF">Ami3637_03515</name>
</gene>
<accession>A0A6P1MG61</accession>
<dbReference type="EMBL" id="CP047591">
    <property type="protein sequence ID" value="QHI71574.1"/>
    <property type="molecule type" value="Genomic_DNA"/>
</dbReference>
<protein>
    <submittedName>
        <fullName evidence="2">Uncharacterized protein</fullName>
    </submittedName>
</protein>
<organism evidence="2 3">
    <name type="scientific">Aminipila terrae</name>
    <dbReference type="NCBI Taxonomy" id="2697030"/>
    <lineage>
        <taxon>Bacteria</taxon>
        <taxon>Bacillati</taxon>
        <taxon>Bacillota</taxon>
        <taxon>Clostridia</taxon>
        <taxon>Peptostreptococcales</taxon>
        <taxon>Anaerovoracaceae</taxon>
        <taxon>Aminipila</taxon>
    </lineage>
</organism>
<evidence type="ECO:0000313" key="2">
    <source>
        <dbReference type="EMBL" id="QHI71574.1"/>
    </source>
</evidence>
<proteinExistence type="predicted"/>
<keyword evidence="1" id="KW-0472">Membrane</keyword>
<dbReference type="AlphaFoldDB" id="A0A6P1MG61"/>
<evidence type="ECO:0000256" key="1">
    <source>
        <dbReference type="SAM" id="Phobius"/>
    </source>
</evidence>